<dbReference type="EMBL" id="MN740509">
    <property type="protein sequence ID" value="QHU30471.1"/>
    <property type="molecule type" value="Genomic_DNA"/>
</dbReference>
<sequence length="153" mass="18626">MINKDFIKRKRDKVNIYEYHKLINEYEKDHNFGLAFKLCMECLENNLSEDLRTIICEDLTCDDSIICVCKKCLPYNHSQDIDWKNKLSQTHMLTIDKINKSYITYYKQYRYYHYFEIDYTVSCSDKIKKICCNKCLNGFIQKYSYERFDEDSE</sequence>
<accession>A0A6C0LL99</accession>
<evidence type="ECO:0000313" key="1">
    <source>
        <dbReference type="EMBL" id="QHU30471.1"/>
    </source>
</evidence>
<dbReference type="AlphaFoldDB" id="A0A6C0LL99"/>
<reference evidence="1" key="1">
    <citation type="journal article" date="2020" name="Nature">
        <title>Giant virus diversity and host interactions through global metagenomics.</title>
        <authorList>
            <person name="Schulz F."/>
            <person name="Roux S."/>
            <person name="Paez-Espino D."/>
            <person name="Jungbluth S."/>
            <person name="Walsh D.A."/>
            <person name="Denef V.J."/>
            <person name="McMahon K.D."/>
            <person name="Konstantinidis K.T."/>
            <person name="Eloe-Fadrosh E.A."/>
            <person name="Kyrpides N.C."/>
            <person name="Woyke T."/>
        </authorList>
    </citation>
    <scope>NUCLEOTIDE SEQUENCE</scope>
    <source>
        <strain evidence="1">GVMAG-M-3300027833-19</strain>
    </source>
</reference>
<protein>
    <submittedName>
        <fullName evidence="1">Uncharacterized protein</fullName>
    </submittedName>
</protein>
<name>A0A6C0LL99_9ZZZZ</name>
<proteinExistence type="predicted"/>
<organism evidence="1">
    <name type="scientific">viral metagenome</name>
    <dbReference type="NCBI Taxonomy" id="1070528"/>
    <lineage>
        <taxon>unclassified sequences</taxon>
        <taxon>metagenomes</taxon>
        <taxon>organismal metagenomes</taxon>
    </lineage>
</organism>